<dbReference type="Proteomes" id="UP001235712">
    <property type="component" value="Unassembled WGS sequence"/>
</dbReference>
<keyword evidence="1" id="KW-0472">Membrane</keyword>
<reference evidence="2 3" key="1">
    <citation type="submission" date="2023-07" db="EMBL/GenBank/DDBJ databases">
        <title>Sequencing the genomes of 1000 actinobacteria strains.</title>
        <authorList>
            <person name="Klenk H.-P."/>
        </authorList>
    </citation>
    <scope>NUCLEOTIDE SEQUENCE [LARGE SCALE GENOMIC DNA]</scope>
    <source>
        <strain evidence="2 3">DSM 44388</strain>
    </source>
</reference>
<proteinExistence type="predicted"/>
<evidence type="ECO:0000313" key="3">
    <source>
        <dbReference type="Proteomes" id="UP001235712"/>
    </source>
</evidence>
<comment type="caution">
    <text evidence="2">The sequence shown here is derived from an EMBL/GenBank/DDBJ whole genome shotgun (WGS) entry which is preliminary data.</text>
</comment>
<feature type="transmembrane region" description="Helical" evidence="1">
    <location>
        <begin position="6"/>
        <end position="25"/>
    </location>
</feature>
<dbReference type="EMBL" id="JAUSQZ010000001">
    <property type="protein sequence ID" value="MDP9826331.1"/>
    <property type="molecule type" value="Genomic_DNA"/>
</dbReference>
<organism evidence="2 3">
    <name type="scientific">Kineosporia succinea</name>
    <dbReference type="NCBI Taxonomy" id="84632"/>
    <lineage>
        <taxon>Bacteria</taxon>
        <taxon>Bacillati</taxon>
        <taxon>Actinomycetota</taxon>
        <taxon>Actinomycetes</taxon>
        <taxon>Kineosporiales</taxon>
        <taxon>Kineosporiaceae</taxon>
        <taxon>Kineosporia</taxon>
    </lineage>
</organism>
<evidence type="ECO:0000313" key="2">
    <source>
        <dbReference type="EMBL" id="MDP9826331.1"/>
    </source>
</evidence>
<keyword evidence="1" id="KW-0812">Transmembrane</keyword>
<name>A0ABT9P0X4_9ACTN</name>
<dbReference type="RefSeq" id="WP_307241025.1">
    <property type="nucleotide sequence ID" value="NZ_JAUSQZ010000001.1"/>
</dbReference>
<evidence type="ECO:0000256" key="1">
    <source>
        <dbReference type="SAM" id="Phobius"/>
    </source>
</evidence>
<keyword evidence="3" id="KW-1185">Reference proteome</keyword>
<sequence>MSEIVWTGVFISGAVAAGQFAWLGMDKLIGMIGTEPRTWLENKLRSES</sequence>
<accession>A0ABT9P0X4</accession>
<keyword evidence="1" id="KW-1133">Transmembrane helix</keyword>
<protein>
    <submittedName>
        <fullName evidence="2">Uncharacterized protein</fullName>
    </submittedName>
</protein>
<gene>
    <name evidence="2" type="ORF">J2S57_002080</name>
</gene>